<feature type="binding site" evidence="2">
    <location>
        <position position="81"/>
    </location>
    <ligand>
        <name>Cu cation</name>
        <dbReference type="ChEBI" id="CHEBI:23378"/>
    </ligand>
</feature>
<dbReference type="OrthoDB" id="9790194at2"/>
<comment type="caution">
    <text evidence="4">The sequence shown here is derived from an EMBL/GenBank/DDBJ whole genome shotgun (WGS) entry which is preliminary data.</text>
</comment>
<dbReference type="GO" id="GO:0046872">
    <property type="term" value="F:metal ion binding"/>
    <property type="evidence" value="ECO:0007669"/>
    <property type="project" value="UniProtKB-KW"/>
</dbReference>
<evidence type="ECO:0000256" key="2">
    <source>
        <dbReference type="PIRSR" id="PIRSR603782-1"/>
    </source>
</evidence>
<dbReference type="SUPFAM" id="SSF52833">
    <property type="entry name" value="Thioredoxin-like"/>
    <property type="match status" value="1"/>
</dbReference>
<dbReference type="InterPro" id="IPR036249">
    <property type="entry name" value="Thioredoxin-like_sf"/>
</dbReference>
<dbReference type="Proteomes" id="UP000281474">
    <property type="component" value="Unassembled WGS sequence"/>
</dbReference>
<keyword evidence="2" id="KW-0186">Copper</keyword>
<feature type="binding site" evidence="2">
    <location>
        <position position="77"/>
    </location>
    <ligand>
        <name>Cu cation</name>
        <dbReference type="ChEBI" id="CHEBI:23378"/>
    </ligand>
</feature>
<dbReference type="PANTHER" id="PTHR12151:SF25">
    <property type="entry name" value="LINALOOL DEHYDRATASE_ISOMERASE DOMAIN-CONTAINING PROTEIN"/>
    <property type="match status" value="1"/>
</dbReference>
<gene>
    <name evidence="4" type="ORF">D5018_12945</name>
</gene>
<protein>
    <submittedName>
        <fullName evidence="4">SCO family protein</fullName>
    </submittedName>
</protein>
<accession>A0A3L8PYT9</accession>
<dbReference type="EMBL" id="QZEI01000039">
    <property type="protein sequence ID" value="RLV59252.1"/>
    <property type="molecule type" value="Genomic_DNA"/>
</dbReference>
<evidence type="ECO:0000256" key="1">
    <source>
        <dbReference type="ARBA" id="ARBA00010996"/>
    </source>
</evidence>
<keyword evidence="5" id="KW-1185">Reference proteome</keyword>
<dbReference type="AlphaFoldDB" id="A0A3L8PYT9"/>
<dbReference type="RefSeq" id="WP_121839421.1">
    <property type="nucleotide sequence ID" value="NZ_ML014788.1"/>
</dbReference>
<feature type="disulfide bond" description="Redox-active" evidence="3">
    <location>
        <begin position="77"/>
        <end position="81"/>
    </location>
</feature>
<proteinExistence type="inferred from homology"/>
<feature type="binding site" evidence="2">
    <location>
        <position position="163"/>
    </location>
    <ligand>
        <name>Cu cation</name>
        <dbReference type="ChEBI" id="CHEBI:23378"/>
    </ligand>
</feature>
<name>A0A3L8PYT9_9GAMM</name>
<sequence length="209" mass="23461">MMQSKSLVISCLITFGLLGGGLAYYQHHRPLTLITTTEYPTKKLVIPFHLTNQYGKSFTNESLQGKWTLFFVGYTTCPDICPTAMTKLAAAYPKLKKDHPFQIVFISVDPERDSLHKLKEYTTFFNKHFIAVTGSQSQLLPLTRNLGMAYSKVGEGKNYLISHSATMTLVSPKGLKIGIIKPQVVPGRIPQIKNEDMEADVLKLMDRYG</sequence>
<reference evidence="4 5" key="1">
    <citation type="submission" date="2018-09" db="EMBL/GenBank/DDBJ databases">
        <title>Phylogeny of the Shewanellaceae, and recommendation for two new genera, Pseudoshewanella and Parashewanella.</title>
        <authorList>
            <person name="Wang G."/>
        </authorList>
    </citation>
    <scope>NUCLEOTIDE SEQUENCE [LARGE SCALE GENOMIC DNA]</scope>
    <source>
        <strain evidence="4 5">C51</strain>
    </source>
</reference>
<organism evidence="4 5">
    <name type="scientific">Parashewanella curva</name>
    <dbReference type="NCBI Taxonomy" id="2338552"/>
    <lineage>
        <taxon>Bacteria</taxon>
        <taxon>Pseudomonadati</taxon>
        <taxon>Pseudomonadota</taxon>
        <taxon>Gammaproteobacteria</taxon>
        <taxon>Alteromonadales</taxon>
        <taxon>Shewanellaceae</taxon>
        <taxon>Parashewanella</taxon>
    </lineage>
</organism>
<evidence type="ECO:0000313" key="4">
    <source>
        <dbReference type="EMBL" id="RLV59252.1"/>
    </source>
</evidence>
<keyword evidence="2" id="KW-0479">Metal-binding</keyword>
<dbReference type="Gene3D" id="3.40.30.10">
    <property type="entry name" value="Glutaredoxin"/>
    <property type="match status" value="1"/>
</dbReference>
<dbReference type="CDD" id="cd02968">
    <property type="entry name" value="SCO"/>
    <property type="match status" value="1"/>
</dbReference>
<dbReference type="InterPro" id="IPR003782">
    <property type="entry name" value="SCO1/SenC"/>
</dbReference>
<evidence type="ECO:0000313" key="5">
    <source>
        <dbReference type="Proteomes" id="UP000281474"/>
    </source>
</evidence>
<dbReference type="PANTHER" id="PTHR12151">
    <property type="entry name" value="ELECTRON TRANSPORT PROTIN SCO1/SENC FAMILY MEMBER"/>
    <property type="match status" value="1"/>
</dbReference>
<keyword evidence="3" id="KW-1015">Disulfide bond</keyword>
<evidence type="ECO:0000256" key="3">
    <source>
        <dbReference type="PIRSR" id="PIRSR603782-2"/>
    </source>
</evidence>
<comment type="similarity">
    <text evidence="1">Belongs to the SCO1/2 family.</text>
</comment>
<dbReference type="Pfam" id="PF02630">
    <property type="entry name" value="SCO1-SenC"/>
    <property type="match status" value="1"/>
</dbReference>